<dbReference type="STRING" id="420662.Mpe_A2195"/>
<accession>A2SHW2</accession>
<evidence type="ECO:0000256" key="4">
    <source>
        <dbReference type="ARBA" id="ARBA00023235"/>
    </source>
</evidence>
<comment type="function">
    <text evidence="7">Dual specificity enzyme that catalyzes the synthesis of pseudouridine from uracil-746 in 23S ribosomal RNA and from uracil-32 in the anticodon stem and loop of transfer RNAs.</text>
</comment>
<organism evidence="17 18">
    <name type="scientific">Methylibium petroleiphilum (strain ATCC BAA-1232 / LMG 22953 / PM1)</name>
    <dbReference type="NCBI Taxonomy" id="420662"/>
    <lineage>
        <taxon>Bacteria</taxon>
        <taxon>Pseudomonadati</taxon>
        <taxon>Pseudomonadota</taxon>
        <taxon>Betaproteobacteria</taxon>
        <taxon>Burkholderiales</taxon>
        <taxon>Sphaerotilaceae</taxon>
        <taxon>Methylibium</taxon>
    </lineage>
</organism>
<evidence type="ECO:0000256" key="5">
    <source>
        <dbReference type="ARBA" id="ARBA00036184"/>
    </source>
</evidence>
<evidence type="ECO:0000259" key="16">
    <source>
        <dbReference type="Pfam" id="PF00849"/>
    </source>
</evidence>
<dbReference type="GO" id="GO:0160151">
    <property type="term" value="F:tRNA pseudouridine(32) synthase activity"/>
    <property type="evidence" value="ECO:0007669"/>
    <property type="project" value="UniProtKB-EC"/>
</dbReference>
<dbReference type="Proteomes" id="UP000000366">
    <property type="component" value="Chromosome"/>
</dbReference>
<evidence type="ECO:0000256" key="14">
    <source>
        <dbReference type="ARBA" id="ARBA00042883"/>
    </source>
</evidence>
<comment type="catalytic activity">
    <reaction evidence="6">
        <text>uridine(746) in 23S rRNA = pseudouridine(746) in 23S rRNA</text>
        <dbReference type="Rhea" id="RHEA:42548"/>
        <dbReference type="Rhea" id="RHEA-COMP:10109"/>
        <dbReference type="Rhea" id="RHEA-COMP:10110"/>
        <dbReference type="ChEBI" id="CHEBI:65314"/>
        <dbReference type="ChEBI" id="CHEBI:65315"/>
        <dbReference type="EC" id="5.4.99.29"/>
    </reaction>
</comment>
<feature type="domain" description="Pseudouridine synthase RsuA/RluA-like" evidence="16">
    <location>
        <begin position="15"/>
        <end position="161"/>
    </location>
</feature>
<evidence type="ECO:0000256" key="7">
    <source>
        <dbReference type="ARBA" id="ARBA00037305"/>
    </source>
</evidence>
<evidence type="ECO:0000256" key="13">
    <source>
        <dbReference type="ARBA" id="ARBA00042844"/>
    </source>
</evidence>
<dbReference type="PANTHER" id="PTHR21600:SF91">
    <property type="entry name" value="DUAL-SPECIFICITY RNA PSEUDOURIDINE SYNTHASE RLUA"/>
    <property type="match status" value="1"/>
</dbReference>
<keyword evidence="18" id="KW-1185">Reference proteome</keyword>
<evidence type="ECO:0000256" key="8">
    <source>
        <dbReference type="ARBA" id="ARBA00038944"/>
    </source>
</evidence>
<evidence type="ECO:0000256" key="6">
    <source>
        <dbReference type="ARBA" id="ARBA00036916"/>
    </source>
</evidence>
<dbReference type="InterPro" id="IPR006145">
    <property type="entry name" value="PsdUridine_synth_RsuA/RluA"/>
</dbReference>
<dbReference type="InterPro" id="IPR050188">
    <property type="entry name" value="RluA_PseudoU_synthase"/>
</dbReference>
<evidence type="ECO:0000256" key="2">
    <source>
        <dbReference type="ARBA" id="ARBA00022552"/>
    </source>
</evidence>
<dbReference type="EC" id="5.4.99.29" evidence="9"/>
<evidence type="ECO:0000256" key="15">
    <source>
        <dbReference type="ARBA" id="ARBA00043143"/>
    </source>
</evidence>
<evidence type="ECO:0000256" key="1">
    <source>
        <dbReference type="ARBA" id="ARBA00010876"/>
    </source>
</evidence>
<dbReference type="Gene3D" id="3.30.2350.10">
    <property type="entry name" value="Pseudouridine synthase"/>
    <property type="match status" value="1"/>
</dbReference>
<evidence type="ECO:0000313" key="17">
    <source>
        <dbReference type="EMBL" id="ABM95151.1"/>
    </source>
</evidence>
<evidence type="ECO:0000256" key="12">
    <source>
        <dbReference type="ARBA" id="ARBA00042372"/>
    </source>
</evidence>
<evidence type="ECO:0000256" key="9">
    <source>
        <dbReference type="ARBA" id="ARBA00038945"/>
    </source>
</evidence>
<dbReference type="PANTHER" id="PTHR21600">
    <property type="entry name" value="MITOCHONDRIAL RNA PSEUDOURIDINE SYNTHASE"/>
    <property type="match status" value="1"/>
</dbReference>
<dbReference type="eggNOG" id="COG0564">
    <property type="taxonomic scope" value="Bacteria"/>
</dbReference>
<reference evidence="17 18" key="1">
    <citation type="journal article" date="2007" name="J. Bacteriol.">
        <title>Whole-genome analysis of the methyl tert-butyl ether-degrading beta-proteobacterium Methylibium petroleiphilum PM1.</title>
        <authorList>
            <person name="Kane S.R."/>
            <person name="Chakicherla A.Y."/>
            <person name="Chain P.S.G."/>
            <person name="Schmidt R."/>
            <person name="Shin M.W."/>
            <person name="Legler T.C."/>
            <person name="Scow K.M."/>
            <person name="Larimer F.W."/>
            <person name="Lucas S.M."/>
            <person name="Richardson P.M."/>
            <person name="Hristova K.R."/>
        </authorList>
    </citation>
    <scope>NUCLEOTIDE SEQUENCE [LARGE SCALE GENOMIC DNA]</scope>
    <source>
        <strain evidence="18">ATCC BAA-1232 / LMG 22953 / PM1</strain>
    </source>
</reference>
<evidence type="ECO:0000256" key="10">
    <source>
        <dbReference type="ARBA" id="ARBA00039988"/>
    </source>
</evidence>
<dbReference type="PROSITE" id="PS01129">
    <property type="entry name" value="PSI_RLU"/>
    <property type="match status" value="1"/>
</dbReference>
<gene>
    <name evidence="17" type="ordered locus">Mpe_A2195</name>
</gene>
<comment type="catalytic activity">
    <reaction evidence="5">
        <text>uridine(32) in tRNA = pseudouridine(32) in tRNA</text>
        <dbReference type="Rhea" id="RHEA:42544"/>
        <dbReference type="Rhea" id="RHEA-COMP:10107"/>
        <dbReference type="Rhea" id="RHEA-COMP:10108"/>
        <dbReference type="ChEBI" id="CHEBI:65314"/>
        <dbReference type="ChEBI" id="CHEBI:65315"/>
        <dbReference type="EC" id="5.4.99.28"/>
    </reaction>
</comment>
<dbReference type="GO" id="GO:0003723">
    <property type="term" value="F:RNA binding"/>
    <property type="evidence" value="ECO:0007669"/>
    <property type="project" value="InterPro"/>
</dbReference>
<dbReference type="KEGG" id="mpt:Mpe_A2195"/>
<protein>
    <recommendedName>
        <fullName evidence="10">Dual-specificity RNA pseudouridine synthase RluA</fullName>
        <ecNumber evidence="8">5.4.99.28</ecNumber>
        <ecNumber evidence="9">5.4.99.29</ecNumber>
    </recommendedName>
    <alternativeName>
        <fullName evidence="11">23S rRNA pseudouridine(746) synthase</fullName>
    </alternativeName>
    <alternativeName>
        <fullName evidence="14">Ribosomal large subunit pseudouridine synthase A</fullName>
    </alternativeName>
    <alternativeName>
        <fullName evidence="13">rRNA pseudouridylate synthase A</fullName>
    </alternativeName>
    <alternativeName>
        <fullName evidence="15">rRNA-uridine isomerase A</fullName>
    </alternativeName>
    <alternativeName>
        <fullName evidence="12">tRNA pseudouridine(32) synthase</fullName>
    </alternativeName>
</protein>
<keyword evidence="4 17" id="KW-0413">Isomerase</keyword>
<dbReference type="GO" id="GO:0160142">
    <property type="term" value="F:23S rRNA pseudouridine(746) synthase activity"/>
    <property type="evidence" value="ECO:0007669"/>
    <property type="project" value="UniProtKB-EC"/>
</dbReference>
<comment type="similarity">
    <text evidence="1">Belongs to the pseudouridine synthase RluA family.</text>
</comment>
<evidence type="ECO:0000256" key="11">
    <source>
        <dbReference type="ARBA" id="ARBA00041266"/>
    </source>
</evidence>
<dbReference type="CDD" id="cd02869">
    <property type="entry name" value="PseudoU_synth_RluA_like"/>
    <property type="match status" value="1"/>
</dbReference>
<keyword evidence="2" id="KW-0698">rRNA processing</keyword>
<dbReference type="InterPro" id="IPR006224">
    <property type="entry name" value="PsdUridine_synth_RluA-like_CS"/>
</dbReference>
<name>A2SHW2_METPP</name>
<dbReference type="HOGENOM" id="CLU_016902_11_1_4"/>
<dbReference type="Pfam" id="PF00849">
    <property type="entry name" value="PseudoU_synth_2"/>
    <property type="match status" value="1"/>
</dbReference>
<proteinExistence type="inferred from homology"/>
<dbReference type="GO" id="GO:0008033">
    <property type="term" value="P:tRNA processing"/>
    <property type="evidence" value="ECO:0007669"/>
    <property type="project" value="UniProtKB-KW"/>
</dbReference>
<evidence type="ECO:0000313" key="18">
    <source>
        <dbReference type="Proteomes" id="UP000000366"/>
    </source>
</evidence>
<dbReference type="EC" id="5.4.99.28" evidence="8"/>
<keyword evidence="3" id="KW-0819">tRNA processing</keyword>
<dbReference type="AlphaFoldDB" id="A2SHW2"/>
<dbReference type="EMBL" id="CP000555">
    <property type="protein sequence ID" value="ABM95151.1"/>
    <property type="molecule type" value="Genomic_DNA"/>
</dbReference>
<dbReference type="InterPro" id="IPR020103">
    <property type="entry name" value="PsdUridine_synth_cat_dom_sf"/>
</dbReference>
<dbReference type="SUPFAM" id="SSF55120">
    <property type="entry name" value="Pseudouridine synthase"/>
    <property type="match status" value="1"/>
</dbReference>
<evidence type="ECO:0000256" key="3">
    <source>
        <dbReference type="ARBA" id="ARBA00022694"/>
    </source>
</evidence>
<dbReference type="GO" id="GO:0000455">
    <property type="term" value="P:enzyme-directed rRNA pseudouridine synthesis"/>
    <property type="evidence" value="ECO:0007669"/>
    <property type="project" value="TreeGrafter"/>
</dbReference>
<sequence length="213" mass="23420">MVGPAPPALYRDEALLVVDKPPGLLAVPGRGPLKQDCLAARVQRAWPDARVVHRLDEATSGLMVFALDVEMQRRLSRAFEQREVEKRYVAVVAGHVEPAAGRIDLPLGADWPNRPRQQVDHARGKPARTHWQVLSYDTSGDSTRLELTPETGRTHQLRVHLMAIGHAILGDALYAPPSMMARSPRLLLHASALAFAHPMPGRPALAFESPPPF</sequence>